<dbReference type="PANTHER" id="PTHR42789">
    <property type="entry name" value="D-ISOMER SPECIFIC 2-HYDROXYACID DEHYDROGENASE FAMILY PROTEIN (AFU_ORTHOLOGUE AFUA_6G10090)"/>
    <property type="match status" value="1"/>
</dbReference>
<dbReference type="PANTHER" id="PTHR42789:SF1">
    <property type="entry name" value="D-ISOMER SPECIFIC 2-HYDROXYACID DEHYDROGENASE FAMILY PROTEIN (AFU_ORTHOLOGUE AFUA_6G10090)"/>
    <property type="match status" value="1"/>
</dbReference>
<feature type="domain" description="D-isomer specific 2-hydroxyacid dehydrogenase catalytic" evidence="5">
    <location>
        <begin position="56"/>
        <end position="337"/>
    </location>
</feature>
<dbReference type="InterPro" id="IPR006140">
    <property type="entry name" value="D-isomer_DH_NAD-bd"/>
</dbReference>
<evidence type="ECO:0000313" key="7">
    <source>
        <dbReference type="EMBL" id="MFC3766421.1"/>
    </source>
</evidence>
<evidence type="ECO:0000256" key="3">
    <source>
        <dbReference type="ARBA" id="ARBA00023027"/>
    </source>
</evidence>
<dbReference type="Pfam" id="PF00389">
    <property type="entry name" value="2-Hacid_dh"/>
    <property type="match status" value="1"/>
</dbReference>
<dbReference type="Proteomes" id="UP001595699">
    <property type="component" value="Unassembled WGS sequence"/>
</dbReference>
<dbReference type="EMBL" id="JBHRZH010000055">
    <property type="protein sequence ID" value="MFC3766421.1"/>
    <property type="molecule type" value="Genomic_DNA"/>
</dbReference>
<feature type="domain" description="D-isomer specific 2-hydroxyacid dehydrogenase NAD-binding" evidence="6">
    <location>
        <begin position="131"/>
        <end position="307"/>
    </location>
</feature>
<evidence type="ECO:0000259" key="5">
    <source>
        <dbReference type="Pfam" id="PF00389"/>
    </source>
</evidence>
<dbReference type="InterPro" id="IPR036291">
    <property type="entry name" value="NAD(P)-bd_dom_sf"/>
</dbReference>
<proteinExistence type="inferred from homology"/>
<evidence type="ECO:0000256" key="4">
    <source>
        <dbReference type="RuleBase" id="RU003719"/>
    </source>
</evidence>
<dbReference type="InterPro" id="IPR006139">
    <property type="entry name" value="D-isomer_2_OHA_DH_cat_dom"/>
</dbReference>
<name>A0ABV7YM34_9ACTN</name>
<protein>
    <submittedName>
        <fullName evidence="7">2-hydroxyacid dehydrogenase</fullName>
    </submittedName>
</protein>
<comment type="similarity">
    <text evidence="1 4">Belongs to the D-isomer specific 2-hydroxyacid dehydrogenase family.</text>
</comment>
<dbReference type="RefSeq" id="WP_205121969.1">
    <property type="nucleotide sequence ID" value="NZ_JAFBCM010000001.1"/>
</dbReference>
<dbReference type="PROSITE" id="PS00671">
    <property type="entry name" value="D_2_HYDROXYACID_DH_3"/>
    <property type="match status" value="1"/>
</dbReference>
<organism evidence="7 8">
    <name type="scientific">Tenggerimyces flavus</name>
    <dbReference type="NCBI Taxonomy" id="1708749"/>
    <lineage>
        <taxon>Bacteria</taxon>
        <taxon>Bacillati</taxon>
        <taxon>Actinomycetota</taxon>
        <taxon>Actinomycetes</taxon>
        <taxon>Propionibacteriales</taxon>
        <taxon>Nocardioidaceae</taxon>
        <taxon>Tenggerimyces</taxon>
    </lineage>
</organism>
<reference evidence="8" key="1">
    <citation type="journal article" date="2019" name="Int. J. Syst. Evol. Microbiol.">
        <title>The Global Catalogue of Microorganisms (GCM) 10K type strain sequencing project: providing services to taxonomists for standard genome sequencing and annotation.</title>
        <authorList>
            <consortium name="The Broad Institute Genomics Platform"/>
            <consortium name="The Broad Institute Genome Sequencing Center for Infectious Disease"/>
            <person name="Wu L."/>
            <person name="Ma J."/>
        </authorList>
    </citation>
    <scope>NUCLEOTIDE SEQUENCE [LARGE SCALE GENOMIC DNA]</scope>
    <source>
        <strain evidence="8">CGMCC 4.7241</strain>
    </source>
</reference>
<dbReference type="InterPro" id="IPR050857">
    <property type="entry name" value="D-2-hydroxyacid_DH"/>
</dbReference>
<keyword evidence="8" id="KW-1185">Reference proteome</keyword>
<evidence type="ECO:0000256" key="1">
    <source>
        <dbReference type="ARBA" id="ARBA00005854"/>
    </source>
</evidence>
<dbReference type="InterPro" id="IPR029753">
    <property type="entry name" value="D-isomer_DH_CS"/>
</dbReference>
<dbReference type="Pfam" id="PF02826">
    <property type="entry name" value="2-Hacid_dh_C"/>
    <property type="match status" value="1"/>
</dbReference>
<dbReference type="Gene3D" id="3.40.50.720">
    <property type="entry name" value="NAD(P)-binding Rossmann-like Domain"/>
    <property type="match status" value="2"/>
</dbReference>
<dbReference type="SUPFAM" id="SSF51735">
    <property type="entry name" value="NAD(P)-binding Rossmann-fold domains"/>
    <property type="match status" value="1"/>
</dbReference>
<evidence type="ECO:0000256" key="2">
    <source>
        <dbReference type="ARBA" id="ARBA00023002"/>
    </source>
</evidence>
<keyword evidence="2 4" id="KW-0560">Oxidoreductase</keyword>
<dbReference type="CDD" id="cd12171">
    <property type="entry name" value="2-Hacid_dh_10"/>
    <property type="match status" value="1"/>
</dbReference>
<comment type="caution">
    <text evidence="7">The sequence shown here is derived from an EMBL/GenBank/DDBJ whole genome shotgun (WGS) entry which is preliminary data.</text>
</comment>
<sequence>MNEALTILAAGDEFVRTDLLAGALRDKLGDAPTIRELELPWPTTPWSSVAEVDEAAGDEDTMIAALDGIQVAVTHLAPFTERVLAHAQDLKLVVVSRGGPVNVNLDAATKHGIAVCYAPGRNAAAAAEFAVGLMLAACRSIAAGHHELATRTWPGHYFRYESAGIELGDSTVGLVGYGAIGRRVTTVLQAFGAHVLVYDPMIDEAEDGVEVVRLDELLARSRVVSLHARLTMDNRGMIGARELALMPVGSVLVNSARGGLLDHDALCDALESGQLSAAALDTYPAEPLPPDSRLFDAPRLVMTPHIAGCSREVAENAARICADEVGRWVAGQPLAALANPDVL</sequence>
<keyword evidence="3" id="KW-0520">NAD</keyword>
<dbReference type="SUPFAM" id="SSF52283">
    <property type="entry name" value="Formate/glycerate dehydrogenase catalytic domain-like"/>
    <property type="match status" value="1"/>
</dbReference>
<accession>A0ABV7YM34</accession>
<evidence type="ECO:0000259" key="6">
    <source>
        <dbReference type="Pfam" id="PF02826"/>
    </source>
</evidence>
<gene>
    <name evidence="7" type="ORF">ACFOUW_36730</name>
</gene>
<evidence type="ECO:0000313" key="8">
    <source>
        <dbReference type="Proteomes" id="UP001595699"/>
    </source>
</evidence>